<dbReference type="OrthoDB" id="10661707at2759"/>
<keyword evidence="3" id="KW-1185">Reference proteome</keyword>
<accession>A0A2P4X7N3</accession>
<feature type="region of interest" description="Disordered" evidence="1">
    <location>
        <begin position="64"/>
        <end position="107"/>
    </location>
</feature>
<gene>
    <name evidence="2" type="ORF">PHPALM_29423</name>
</gene>
<evidence type="ECO:0000313" key="3">
    <source>
        <dbReference type="Proteomes" id="UP000237271"/>
    </source>
</evidence>
<protein>
    <submittedName>
        <fullName evidence="2">Uncharacterized protein</fullName>
    </submittedName>
</protein>
<reference evidence="2 3" key="1">
    <citation type="journal article" date="2017" name="Genome Biol. Evol.">
        <title>Phytophthora megakarya and P. palmivora, closely related causal agents of cacao black pod rot, underwent increases in genome sizes and gene numbers by different mechanisms.</title>
        <authorList>
            <person name="Ali S.S."/>
            <person name="Shao J."/>
            <person name="Lary D.J."/>
            <person name="Kronmiller B."/>
            <person name="Shen D."/>
            <person name="Strem M.D."/>
            <person name="Amoako-Attah I."/>
            <person name="Akrofi A.Y."/>
            <person name="Begoude B.A."/>
            <person name="Ten Hoopen G.M."/>
            <person name="Coulibaly K."/>
            <person name="Kebe B.I."/>
            <person name="Melnick R.L."/>
            <person name="Guiltinan M.J."/>
            <person name="Tyler B.M."/>
            <person name="Meinhardt L.W."/>
            <person name="Bailey B.A."/>
        </authorList>
    </citation>
    <scope>NUCLEOTIDE SEQUENCE [LARGE SCALE GENOMIC DNA]</scope>
    <source>
        <strain evidence="3">sbr112.9</strain>
    </source>
</reference>
<dbReference type="EMBL" id="NCKW01015926">
    <property type="protein sequence ID" value="POM61545.1"/>
    <property type="molecule type" value="Genomic_DNA"/>
</dbReference>
<comment type="caution">
    <text evidence="2">The sequence shown here is derived from an EMBL/GenBank/DDBJ whole genome shotgun (WGS) entry which is preliminary data.</text>
</comment>
<organism evidence="2 3">
    <name type="scientific">Phytophthora palmivora</name>
    <dbReference type="NCBI Taxonomy" id="4796"/>
    <lineage>
        <taxon>Eukaryota</taxon>
        <taxon>Sar</taxon>
        <taxon>Stramenopiles</taxon>
        <taxon>Oomycota</taxon>
        <taxon>Peronosporomycetes</taxon>
        <taxon>Peronosporales</taxon>
        <taxon>Peronosporaceae</taxon>
        <taxon>Phytophthora</taxon>
    </lineage>
</organism>
<proteinExistence type="predicted"/>
<feature type="compositionally biased region" description="Polar residues" evidence="1">
    <location>
        <begin position="82"/>
        <end position="92"/>
    </location>
</feature>
<dbReference type="Proteomes" id="UP000237271">
    <property type="component" value="Unassembled WGS sequence"/>
</dbReference>
<feature type="compositionally biased region" description="Acidic residues" evidence="1">
    <location>
        <begin position="131"/>
        <end position="144"/>
    </location>
</feature>
<feature type="compositionally biased region" description="Basic and acidic residues" evidence="1">
    <location>
        <begin position="64"/>
        <end position="73"/>
    </location>
</feature>
<evidence type="ECO:0000256" key="1">
    <source>
        <dbReference type="SAM" id="MobiDB-lite"/>
    </source>
</evidence>
<name>A0A2P4X7N3_9STRA</name>
<dbReference type="AlphaFoldDB" id="A0A2P4X7N3"/>
<sequence length="186" mass="22163">MLKFESWKREDDEQARKATMQLRRREELALLSQERRLRQELENQLLEQQLAKDKELLELETARRARRKEQQERDEVDYEIDTPTNDHYSAQEPTLIEDSDSDEYASSTVMDALQRPIAELEKKLGIRFNDFSDEEKENESFDESFDARHDSDEEDETIEDDRAKLLQRAKRLLELSSFDTDSDDDL</sequence>
<feature type="region of interest" description="Disordered" evidence="1">
    <location>
        <begin position="128"/>
        <end position="159"/>
    </location>
</feature>
<evidence type="ECO:0000313" key="2">
    <source>
        <dbReference type="EMBL" id="POM61545.1"/>
    </source>
</evidence>